<keyword evidence="1" id="KW-0472">Membrane</keyword>
<dbReference type="AlphaFoldDB" id="A0A2W5FFB3"/>
<name>A0A2W5FFB3_9BURK</name>
<protein>
    <submittedName>
        <fullName evidence="2">Uncharacterized protein</fullName>
    </submittedName>
</protein>
<organism evidence="2 3">
    <name type="scientific">Roseateles depolymerans</name>
    <dbReference type="NCBI Taxonomy" id="76731"/>
    <lineage>
        <taxon>Bacteria</taxon>
        <taxon>Pseudomonadati</taxon>
        <taxon>Pseudomonadota</taxon>
        <taxon>Betaproteobacteria</taxon>
        <taxon>Burkholderiales</taxon>
        <taxon>Sphaerotilaceae</taxon>
        <taxon>Roseateles</taxon>
    </lineage>
</organism>
<reference evidence="2 3" key="1">
    <citation type="submission" date="2017-08" db="EMBL/GenBank/DDBJ databases">
        <title>Infants hospitalized years apart are colonized by the same room-sourced microbial strains.</title>
        <authorList>
            <person name="Brooks B."/>
            <person name="Olm M.R."/>
            <person name="Firek B.A."/>
            <person name="Baker R."/>
            <person name="Thomas B.C."/>
            <person name="Morowitz M.J."/>
            <person name="Banfield J.F."/>
        </authorList>
    </citation>
    <scope>NUCLEOTIDE SEQUENCE [LARGE SCALE GENOMIC DNA]</scope>
    <source>
        <strain evidence="2">S2_012_000_R2_81</strain>
    </source>
</reference>
<dbReference type="EMBL" id="QFOD01000023">
    <property type="protein sequence ID" value="PZP28349.1"/>
    <property type="molecule type" value="Genomic_DNA"/>
</dbReference>
<dbReference type="Proteomes" id="UP000249633">
    <property type="component" value="Unassembled WGS sequence"/>
</dbReference>
<proteinExistence type="predicted"/>
<evidence type="ECO:0000313" key="2">
    <source>
        <dbReference type="EMBL" id="PZP28349.1"/>
    </source>
</evidence>
<sequence>MNELQPGTSMEMADNAALIYRSEAFAEDFDDYGNLPPQGWHPLEGLAVALPLLCLLALMIDWFRP</sequence>
<keyword evidence="1" id="KW-0812">Transmembrane</keyword>
<feature type="transmembrane region" description="Helical" evidence="1">
    <location>
        <begin position="45"/>
        <end position="63"/>
    </location>
</feature>
<accession>A0A2W5FFB3</accession>
<evidence type="ECO:0000256" key="1">
    <source>
        <dbReference type="SAM" id="Phobius"/>
    </source>
</evidence>
<comment type="caution">
    <text evidence="2">The sequence shown here is derived from an EMBL/GenBank/DDBJ whole genome shotgun (WGS) entry which is preliminary data.</text>
</comment>
<keyword evidence="1" id="KW-1133">Transmembrane helix</keyword>
<gene>
    <name evidence="2" type="ORF">DI603_19490</name>
</gene>
<evidence type="ECO:0000313" key="3">
    <source>
        <dbReference type="Proteomes" id="UP000249633"/>
    </source>
</evidence>